<keyword evidence="3" id="KW-0677">Repeat</keyword>
<sequence>MKQKVNEDLSDHSDGDIDDLDLRLDEPDPGATGDENEDETSAEKRLHLAQLYLDSVNDSRCVLSPYHKYRSLAHGFNEVHSSTEGLIQTPRWTTALTALCYSDLFISGHIRLRKLDNKLKLSSLVGEIPIPGVVNSLQIISPPKSFFTPQAAAAAAGASWLSSSMTTLPADAHPALVIVGVGQEHRFDRWLSVKEGGAVNGPHVIGLLPNSDLTLSPRTIRRWTPAPQFNVMLLPCYRAPDLRYNPLLLKFLTQAVWYTSYLLTIY</sequence>
<dbReference type="PANTHER" id="PTHR19865">
    <property type="entry name" value="U3 SMALL NUCLEOLAR RNA INTERACTING PROTEIN 2"/>
    <property type="match status" value="1"/>
</dbReference>
<dbReference type="Gene3D" id="2.130.10.10">
    <property type="entry name" value="YVTN repeat-like/Quinoprotein amine dehydrogenase"/>
    <property type="match status" value="1"/>
</dbReference>
<dbReference type="OrthoDB" id="189968at2759"/>
<dbReference type="GO" id="GO:0032040">
    <property type="term" value="C:small-subunit processome"/>
    <property type="evidence" value="ECO:0007669"/>
    <property type="project" value="TreeGrafter"/>
</dbReference>
<proteinExistence type="predicted"/>
<evidence type="ECO:0000313" key="6">
    <source>
        <dbReference type="EMBL" id="KAF9440359.1"/>
    </source>
</evidence>
<keyword evidence="2" id="KW-0853">WD repeat</keyword>
<dbReference type="AlphaFoldDB" id="A0A9P5WWN0"/>
<dbReference type="EMBL" id="MU152596">
    <property type="protein sequence ID" value="KAF9440359.1"/>
    <property type="molecule type" value="Genomic_DNA"/>
</dbReference>
<evidence type="ECO:0000256" key="1">
    <source>
        <dbReference type="ARBA" id="ARBA00004123"/>
    </source>
</evidence>
<feature type="region of interest" description="Disordered" evidence="5">
    <location>
        <begin position="1"/>
        <end position="41"/>
    </location>
</feature>
<comment type="caution">
    <text evidence="6">The sequence shown here is derived from an EMBL/GenBank/DDBJ whole genome shotgun (WGS) entry which is preliminary data.</text>
</comment>
<dbReference type="Proteomes" id="UP000807342">
    <property type="component" value="Unassembled WGS sequence"/>
</dbReference>
<comment type="subcellular location">
    <subcellularLocation>
        <location evidence="1">Nucleus</location>
    </subcellularLocation>
</comment>
<dbReference type="InterPro" id="IPR039241">
    <property type="entry name" value="Rrp9-like"/>
</dbReference>
<evidence type="ECO:0000256" key="3">
    <source>
        <dbReference type="ARBA" id="ARBA00022737"/>
    </source>
</evidence>
<feature type="compositionally biased region" description="Basic and acidic residues" evidence="5">
    <location>
        <begin position="1"/>
        <end position="26"/>
    </location>
</feature>
<organism evidence="6 7">
    <name type="scientific">Macrolepiota fuliginosa MF-IS2</name>
    <dbReference type="NCBI Taxonomy" id="1400762"/>
    <lineage>
        <taxon>Eukaryota</taxon>
        <taxon>Fungi</taxon>
        <taxon>Dikarya</taxon>
        <taxon>Basidiomycota</taxon>
        <taxon>Agaricomycotina</taxon>
        <taxon>Agaricomycetes</taxon>
        <taxon>Agaricomycetidae</taxon>
        <taxon>Agaricales</taxon>
        <taxon>Agaricineae</taxon>
        <taxon>Agaricaceae</taxon>
        <taxon>Macrolepiota</taxon>
    </lineage>
</organism>
<keyword evidence="7" id="KW-1185">Reference proteome</keyword>
<evidence type="ECO:0000256" key="5">
    <source>
        <dbReference type="SAM" id="MobiDB-lite"/>
    </source>
</evidence>
<evidence type="ECO:0000256" key="4">
    <source>
        <dbReference type="ARBA" id="ARBA00023242"/>
    </source>
</evidence>
<protein>
    <submittedName>
        <fullName evidence="6">Uncharacterized protein</fullName>
    </submittedName>
</protein>
<evidence type="ECO:0000313" key="7">
    <source>
        <dbReference type="Proteomes" id="UP000807342"/>
    </source>
</evidence>
<evidence type="ECO:0000256" key="2">
    <source>
        <dbReference type="ARBA" id="ARBA00022574"/>
    </source>
</evidence>
<gene>
    <name evidence="6" type="ORF">P691DRAFT_126714</name>
</gene>
<dbReference type="GO" id="GO:0034511">
    <property type="term" value="F:U3 snoRNA binding"/>
    <property type="evidence" value="ECO:0007669"/>
    <property type="project" value="InterPro"/>
</dbReference>
<dbReference type="PANTHER" id="PTHR19865:SF0">
    <property type="entry name" value="U3 SMALL NUCLEOLAR RNA-INTERACTING PROTEIN 2"/>
    <property type="match status" value="1"/>
</dbReference>
<reference evidence="6" key="1">
    <citation type="submission" date="2020-11" db="EMBL/GenBank/DDBJ databases">
        <authorList>
            <consortium name="DOE Joint Genome Institute"/>
            <person name="Ahrendt S."/>
            <person name="Riley R."/>
            <person name="Andreopoulos W."/>
            <person name="Labutti K."/>
            <person name="Pangilinan J."/>
            <person name="Ruiz-Duenas F.J."/>
            <person name="Barrasa J.M."/>
            <person name="Sanchez-Garcia M."/>
            <person name="Camarero S."/>
            <person name="Miyauchi S."/>
            <person name="Serrano A."/>
            <person name="Linde D."/>
            <person name="Babiker R."/>
            <person name="Drula E."/>
            <person name="Ayuso-Fernandez I."/>
            <person name="Pacheco R."/>
            <person name="Padilla G."/>
            <person name="Ferreira P."/>
            <person name="Barriuso J."/>
            <person name="Kellner H."/>
            <person name="Castanera R."/>
            <person name="Alfaro M."/>
            <person name="Ramirez L."/>
            <person name="Pisabarro A.G."/>
            <person name="Kuo A."/>
            <person name="Tritt A."/>
            <person name="Lipzen A."/>
            <person name="He G."/>
            <person name="Yan M."/>
            <person name="Ng V."/>
            <person name="Cullen D."/>
            <person name="Martin F."/>
            <person name="Rosso M.-N."/>
            <person name="Henrissat B."/>
            <person name="Hibbett D."/>
            <person name="Martinez A.T."/>
            <person name="Grigoriev I.V."/>
        </authorList>
    </citation>
    <scope>NUCLEOTIDE SEQUENCE</scope>
    <source>
        <strain evidence="6">MF-IS2</strain>
    </source>
</reference>
<accession>A0A9P5WWN0</accession>
<keyword evidence="4" id="KW-0539">Nucleus</keyword>
<name>A0A9P5WWN0_9AGAR</name>
<dbReference type="InterPro" id="IPR015943">
    <property type="entry name" value="WD40/YVTN_repeat-like_dom_sf"/>
</dbReference>